<feature type="compositionally biased region" description="Basic and acidic residues" evidence="1">
    <location>
        <begin position="210"/>
        <end position="232"/>
    </location>
</feature>
<feature type="region of interest" description="Disordered" evidence="1">
    <location>
        <begin position="210"/>
        <end position="245"/>
    </location>
</feature>
<dbReference type="Proteomes" id="UP000324800">
    <property type="component" value="Unassembled WGS sequence"/>
</dbReference>
<sequence>MSKPTDSSDSTIRINDPPKNLTSSSDVCYYFTNRLLKEEKETLLRQTKEIEQKCHEDDRILKIQLLDKEEQCENLEKKAQKSEEKLQKERNEKKELIEEKKNEKELERKLNETEQLKHIAEQQLYLEKEQKKELIERAKEAEQKLKLENKKRKEIENNNDKLLWKNVQLTNEVERLKNKYNSESSLVSEYETKYLAEVELKEKEKKNTLDEVNKRQQIDKEKRQLQKEKSDLIEQSQIPPADPSCYQLDPNVQTYFYSELTADDIS</sequence>
<feature type="region of interest" description="Disordered" evidence="1">
    <location>
        <begin position="76"/>
        <end position="109"/>
    </location>
</feature>
<organism evidence="2 3">
    <name type="scientific">Streblomastix strix</name>
    <dbReference type="NCBI Taxonomy" id="222440"/>
    <lineage>
        <taxon>Eukaryota</taxon>
        <taxon>Metamonada</taxon>
        <taxon>Preaxostyla</taxon>
        <taxon>Oxymonadida</taxon>
        <taxon>Streblomastigidae</taxon>
        <taxon>Streblomastix</taxon>
    </lineage>
</organism>
<protein>
    <submittedName>
        <fullName evidence="2">Uncharacterized protein</fullName>
    </submittedName>
</protein>
<proteinExistence type="predicted"/>
<feature type="region of interest" description="Disordered" evidence="1">
    <location>
        <begin position="1"/>
        <end position="24"/>
    </location>
</feature>
<dbReference type="AlphaFoldDB" id="A0A5J4U2M8"/>
<comment type="caution">
    <text evidence="2">The sequence shown here is derived from an EMBL/GenBank/DDBJ whole genome shotgun (WGS) entry which is preliminary data.</text>
</comment>
<accession>A0A5J4U2M8</accession>
<evidence type="ECO:0000313" key="3">
    <source>
        <dbReference type="Proteomes" id="UP000324800"/>
    </source>
</evidence>
<reference evidence="2 3" key="1">
    <citation type="submission" date="2019-03" db="EMBL/GenBank/DDBJ databases">
        <title>Single cell metagenomics reveals metabolic interactions within the superorganism composed of flagellate Streblomastix strix and complex community of Bacteroidetes bacteria on its surface.</title>
        <authorList>
            <person name="Treitli S.C."/>
            <person name="Kolisko M."/>
            <person name="Husnik F."/>
            <person name="Keeling P."/>
            <person name="Hampl V."/>
        </authorList>
    </citation>
    <scope>NUCLEOTIDE SEQUENCE [LARGE SCALE GENOMIC DNA]</scope>
    <source>
        <strain evidence="2">ST1C</strain>
    </source>
</reference>
<evidence type="ECO:0000256" key="1">
    <source>
        <dbReference type="SAM" id="MobiDB-lite"/>
    </source>
</evidence>
<dbReference type="EMBL" id="SNRW01021681">
    <property type="protein sequence ID" value="KAA6364420.1"/>
    <property type="molecule type" value="Genomic_DNA"/>
</dbReference>
<name>A0A5J4U2M8_9EUKA</name>
<feature type="non-terminal residue" evidence="2">
    <location>
        <position position="266"/>
    </location>
</feature>
<evidence type="ECO:0000313" key="2">
    <source>
        <dbReference type="EMBL" id="KAA6364420.1"/>
    </source>
</evidence>
<gene>
    <name evidence="2" type="ORF">EZS28_040053</name>
</gene>
<feature type="compositionally biased region" description="Polar residues" evidence="1">
    <location>
        <begin position="1"/>
        <end position="13"/>
    </location>
</feature>